<name>Q83VR5_METS1</name>
<dbReference type="NCBIfam" id="TIGR02925">
    <property type="entry name" value="cis_trans_EpsD"/>
    <property type="match status" value="1"/>
</dbReference>
<gene>
    <name evidence="4" type="primary">epsD</name>
</gene>
<dbReference type="EMBL" id="AB062506">
    <property type="protein sequence ID" value="BAC55134.1"/>
    <property type="molecule type" value="Genomic_DNA"/>
</dbReference>
<dbReference type="InterPro" id="IPR050280">
    <property type="entry name" value="OMP_Chaperone_SurA"/>
</dbReference>
<dbReference type="SUPFAM" id="SSF109998">
    <property type="entry name" value="Triger factor/SurA peptide-binding domain-like"/>
    <property type="match status" value="1"/>
</dbReference>
<feature type="domain" description="PpiC" evidence="3">
    <location>
        <begin position="119"/>
        <end position="227"/>
    </location>
</feature>
<dbReference type="Gene3D" id="1.10.8.1040">
    <property type="match status" value="1"/>
</dbReference>
<dbReference type="GO" id="GO:0003755">
    <property type="term" value="F:peptidyl-prolyl cis-trans isomerase activity"/>
    <property type="evidence" value="ECO:0007669"/>
    <property type="project" value="InterPro"/>
</dbReference>
<dbReference type="PANTHER" id="PTHR47637">
    <property type="entry name" value="CHAPERONE SURA"/>
    <property type="match status" value="1"/>
</dbReference>
<dbReference type="Pfam" id="PF13624">
    <property type="entry name" value="SurA_N_3"/>
    <property type="match status" value="1"/>
</dbReference>
<dbReference type="PROSITE" id="PS51257">
    <property type="entry name" value="PROKAR_LIPOPROTEIN"/>
    <property type="match status" value="1"/>
</dbReference>
<sequence>MTFMKKAVFVAMVVALAACGKSEEKSSSGQVAAIVDGKEISVLQLNQAMKNMPNVTADNADAVRKQLLDRLVDQQVVLNKALEEKVERSAEVISSIEAAKREIITRAYLTNMVSSRIKPSPQQVKAYFDGHPELFSARKVYNLQDIALPPGTAIPDELKALVERSKGLQEVAEWLKSQNVKFGASSYSRPAEQVPTDALAVLKDQKDGAVLIVPMDGNPHIVKLIGAIVSPNAL</sequence>
<dbReference type="PANTHER" id="PTHR47637:SF1">
    <property type="entry name" value="CHAPERONE SURA"/>
    <property type="match status" value="1"/>
</dbReference>
<dbReference type="InterPro" id="IPR000297">
    <property type="entry name" value="PPIase_PpiC"/>
</dbReference>
<keyword evidence="1 2" id="KW-0732">Signal</keyword>
<feature type="chain" id="PRO_5004298117" evidence="2">
    <location>
        <begin position="18"/>
        <end position="234"/>
    </location>
</feature>
<evidence type="ECO:0000256" key="1">
    <source>
        <dbReference type="ARBA" id="ARBA00022729"/>
    </source>
</evidence>
<proteinExistence type="predicted"/>
<evidence type="ECO:0000259" key="3">
    <source>
        <dbReference type="Pfam" id="PF13145"/>
    </source>
</evidence>
<evidence type="ECO:0000313" key="4">
    <source>
        <dbReference type="EMBL" id="BAC55134.1"/>
    </source>
</evidence>
<organism evidence="4">
    <name type="scientific">Methylobacillus sp. (strain 12S)</name>
    <dbReference type="NCBI Taxonomy" id="94001"/>
    <lineage>
        <taxon>Bacteria</taxon>
        <taxon>Pseudomonadati</taxon>
        <taxon>Pseudomonadota</taxon>
        <taxon>Betaproteobacteria</taxon>
        <taxon>Nitrosomonadales</taxon>
        <taxon>Methylophilaceae</taxon>
        <taxon>Methylobacillus</taxon>
    </lineage>
</organism>
<dbReference type="InterPro" id="IPR014274">
    <property type="entry name" value="PPIase_EpsD"/>
</dbReference>
<evidence type="ECO:0000256" key="2">
    <source>
        <dbReference type="SAM" id="SignalP"/>
    </source>
</evidence>
<dbReference type="Pfam" id="PF13145">
    <property type="entry name" value="Rotamase_2"/>
    <property type="match status" value="1"/>
</dbReference>
<dbReference type="AlphaFoldDB" id="Q83VR5"/>
<dbReference type="InterPro" id="IPR027304">
    <property type="entry name" value="Trigger_fact/SurA_dom_sf"/>
</dbReference>
<reference evidence="4" key="1">
    <citation type="journal article" date="2003" name="Microbiology">
        <title>Genes involved in the synthesis of the exopolysaccharide methanolan by the obligate methylotroph Methylobacillus sp strain 12S.</title>
        <authorList>
            <person name="Yoshida T."/>
            <person name="Ayabe Y."/>
            <person name="Yasunaga M."/>
            <person name="Usami Y."/>
            <person name="Habe H."/>
            <person name="Nojiri H."/>
            <person name="Omori T."/>
        </authorList>
    </citation>
    <scope>NUCLEOTIDE SEQUENCE</scope>
    <source>
        <strain evidence="4">12S</strain>
    </source>
</reference>
<protein>
    <submittedName>
        <fullName evidence="4">EpsD</fullName>
    </submittedName>
</protein>
<accession>Q83VR5</accession>
<feature type="signal peptide" evidence="2">
    <location>
        <begin position="1"/>
        <end position="17"/>
    </location>
</feature>